<reference evidence="1" key="3">
    <citation type="submission" date="2025-09" db="UniProtKB">
        <authorList>
            <consortium name="Ensembl"/>
        </authorList>
    </citation>
    <scope>IDENTIFICATION</scope>
</reference>
<evidence type="ECO:0000313" key="2">
    <source>
        <dbReference type="Proteomes" id="UP000694390"/>
    </source>
</evidence>
<organism evidence="1 2">
    <name type="scientific">Gopherus evgoodei</name>
    <name type="common">Goodes thornscrub tortoise</name>
    <dbReference type="NCBI Taxonomy" id="1825980"/>
    <lineage>
        <taxon>Eukaryota</taxon>
        <taxon>Metazoa</taxon>
        <taxon>Chordata</taxon>
        <taxon>Craniata</taxon>
        <taxon>Vertebrata</taxon>
        <taxon>Euteleostomi</taxon>
        <taxon>Archelosauria</taxon>
        <taxon>Testudinata</taxon>
        <taxon>Testudines</taxon>
        <taxon>Cryptodira</taxon>
        <taxon>Durocryptodira</taxon>
        <taxon>Testudinoidea</taxon>
        <taxon>Testudinidae</taxon>
        <taxon>Gopherus</taxon>
    </lineage>
</organism>
<proteinExistence type="predicted"/>
<dbReference type="OrthoDB" id="8953283at2759"/>
<accession>A0A8C4Y4T9</accession>
<dbReference type="GeneTree" id="ENSGT01000000219960"/>
<reference evidence="1" key="1">
    <citation type="submission" date="2019-06" db="EMBL/GenBank/DDBJ databases">
        <title>G10K-VGP Goodes thornscrub tortoise genome, primary haplotype.</title>
        <authorList>
            <person name="Murphy B."/>
            <person name="Edwards T."/>
            <person name="Rhie A."/>
            <person name="Koren S."/>
            <person name="Phillippy A."/>
            <person name="Fedrigo O."/>
            <person name="Haase B."/>
            <person name="Mountcastle J."/>
            <person name="Lewin H."/>
            <person name="Damas J."/>
            <person name="Howe K."/>
            <person name="Formenti G."/>
            <person name="Myers G."/>
            <person name="Durbin R."/>
            <person name="Jarvis E.D."/>
        </authorList>
    </citation>
    <scope>NUCLEOTIDE SEQUENCE [LARGE SCALE GENOMIC DNA]</scope>
</reference>
<reference evidence="1" key="2">
    <citation type="submission" date="2025-08" db="UniProtKB">
        <authorList>
            <consortium name="Ensembl"/>
        </authorList>
    </citation>
    <scope>IDENTIFICATION</scope>
</reference>
<name>A0A8C4Y4T9_9SAUR</name>
<evidence type="ECO:0000313" key="1">
    <source>
        <dbReference type="Ensembl" id="ENSGEVP00005019778.1"/>
    </source>
</evidence>
<dbReference type="Ensembl" id="ENSGEVT00005020777.1">
    <property type="protein sequence ID" value="ENSGEVP00005019778.1"/>
    <property type="gene ID" value="ENSGEVG00005014033.1"/>
</dbReference>
<keyword evidence="2" id="KW-1185">Reference proteome</keyword>
<dbReference type="Proteomes" id="UP000694390">
    <property type="component" value="Chromosome 6"/>
</dbReference>
<sequence>MAQGVIYADLRFVKAPRGNSTSFRSQEEGKNEDDVELTYENIQAPAVLASPRPVRGPYPVGCALRGPLPLAWPPSLQLSSAGLGPRGFWGGEPLTITPCSSAYGD</sequence>
<protein>
    <submittedName>
        <fullName evidence="1">Uncharacterized protein</fullName>
    </submittedName>
</protein>
<dbReference type="AlphaFoldDB" id="A0A8C4Y4T9"/>